<accession>A0A0L0HNI4</accession>
<evidence type="ECO:0000313" key="2">
    <source>
        <dbReference type="Proteomes" id="UP000053201"/>
    </source>
</evidence>
<dbReference type="OrthoDB" id="2111225at2759"/>
<evidence type="ECO:0008006" key="3">
    <source>
        <dbReference type="Google" id="ProtNLM"/>
    </source>
</evidence>
<name>A0A0L0HNI4_SPIPD</name>
<dbReference type="GeneID" id="27686519"/>
<dbReference type="InParanoid" id="A0A0L0HNI4"/>
<dbReference type="Proteomes" id="UP000053201">
    <property type="component" value="Unassembled WGS sequence"/>
</dbReference>
<keyword evidence="2" id="KW-1185">Reference proteome</keyword>
<dbReference type="InterPro" id="IPR035979">
    <property type="entry name" value="RBD_domain_sf"/>
</dbReference>
<dbReference type="AlphaFoldDB" id="A0A0L0HNI4"/>
<dbReference type="SUPFAM" id="SSF54928">
    <property type="entry name" value="RNA-binding domain, RBD"/>
    <property type="match status" value="1"/>
</dbReference>
<gene>
    <name evidence="1" type="ORF">SPPG_02968</name>
</gene>
<organism evidence="1 2">
    <name type="scientific">Spizellomyces punctatus (strain DAOM BR117)</name>
    <dbReference type="NCBI Taxonomy" id="645134"/>
    <lineage>
        <taxon>Eukaryota</taxon>
        <taxon>Fungi</taxon>
        <taxon>Fungi incertae sedis</taxon>
        <taxon>Chytridiomycota</taxon>
        <taxon>Chytridiomycota incertae sedis</taxon>
        <taxon>Chytridiomycetes</taxon>
        <taxon>Spizellomycetales</taxon>
        <taxon>Spizellomycetaceae</taxon>
        <taxon>Spizellomyces</taxon>
    </lineage>
</organism>
<dbReference type="VEuPathDB" id="FungiDB:SPPG_02968"/>
<dbReference type="GO" id="GO:0003676">
    <property type="term" value="F:nucleic acid binding"/>
    <property type="evidence" value="ECO:0007669"/>
    <property type="project" value="InterPro"/>
</dbReference>
<proteinExistence type="predicted"/>
<dbReference type="EMBL" id="KQ257453">
    <property type="protein sequence ID" value="KND02510.1"/>
    <property type="molecule type" value="Genomic_DNA"/>
</dbReference>
<evidence type="ECO:0000313" key="1">
    <source>
        <dbReference type="EMBL" id="KND02510.1"/>
    </source>
</evidence>
<protein>
    <recommendedName>
        <fullName evidence="3">RRM domain-containing protein</fullName>
    </recommendedName>
</protein>
<reference evidence="1 2" key="1">
    <citation type="submission" date="2009-08" db="EMBL/GenBank/DDBJ databases">
        <title>The Genome Sequence of Spizellomyces punctatus strain DAOM BR117.</title>
        <authorList>
            <consortium name="The Broad Institute Genome Sequencing Platform"/>
            <person name="Russ C."/>
            <person name="Cuomo C."/>
            <person name="Shea T."/>
            <person name="Young S.K."/>
            <person name="Zeng Q."/>
            <person name="Koehrsen M."/>
            <person name="Haas B."/>
            <person name="Borodovsky M."/>
            <person name="Guigo R."/>
            <person name="Alvarado L."/>
            <person name="Berlin A."/>
            <person name="Bochicchio J."/>
            <person name="Borenstein D."/>
            <person name="Chapman S."/>
            <person name="Chen Z."/>
            <person name="Engels R."/>
            <person name="Freedman E."/>
            <person name="Gellesch M."/>
            <person name="Goldberg J."/>
            <person name="Griggs A."/>
            <person name="Gujja S."/>
            <person name="Heiman D."/>
            <person name="Hepburn T."/>
            <person name="Howarth C."/>
            <person name="Jen D."/>
            <person name="Larson L."/>
            <person name="Lewis B."/>
            <person name="Mehta T."/>
            <person name="Park D."/>
            <person name="Pearson M."/>
            <person name="Roberts A."/>
            <person name="Saif S."/>
            <person name="Shenoy N."/>
            <person name="Sisk P."/>
            <person name="Stolte C."/>
            <person name="Sykes S."/>
            <person name="Thomson T."/>
            <person name="Walk T."/>
            <person name="White J."/>
            <person name="Yandava C."/>
            <person name="Burger G."/>
            <person name="Gray M.W."/>
            <person name="Holland P.W.H."/>
            <person name="King N."/>
            <person name="Lang F.B.F."/>
            <person name="Roger A.J."/>
            <person name="Ruiz-Trillo I."/>
            <person name="Lander E."/>
            <person name="Nusbaum C."/>
        </authorList>
    </citation>
    <scope>NUCLEOTIDE SEQUENCE [LARGE SCALE GENOMIC DNA]</scope>
    <source>
        <strain evidence="1 2">DAOM BR117</strain>
    </source>
</reference>
<sequence>MPKRSQLVLDPPLPTGVDEADLLQALDTFPEFKLLFLYKHFYLMTFDTMEGARDALEHLNNKLPASVDIRWDYWQHGDPETGPYPDVSSAVESNFVFIPRTFVRASAICKMVEHLPGFRGGRAVTRGHIVQFRTVRHAYGCIDYLTSKTDMLVFFVDKEGNPIEPIAEEDSYGDFKAAKEGANAPDRTSLHQNLVISPYGGDISVLINLLASFYGWKKALFDGSINCTATFSDPAMARRAFRYFTTQTPALVFLEAGGTQQDGPTYVRKSTKGIHIALDKKIRLPKKRKTAQRRLETWLEGYKGFIHIAFFSEDCIIAVFVRPMDAEAALKHLNESTNLLTTFYRTGELCPSNCQFNPVPEKQVSPSTPVGSPIKEMKEALKTSAPPPLTTSIAKELAKEPCTSPPRTEPAAEERVKAPLRAFLSLKGVSASTSKQDLRDVFSAFRGFLEVTKDPDQVIVTFRTEDNADQVKEAISAYCRLGSVKVDIPNMSGFKNEAKSAVLSIQERAARTRAKLRELEAQSATMQRFLAGGPEGNVSF</sequence>
<dbReference type="RefSeq" id="XP_016610549.1">
    <property type="nucleotide sequence ID" value="XM_016751255.1"/>
</dbReference>
<dbReference type="CDD" id="cd00590">
    <property type="entry name" value="RRM_SF"/>
    <property type="match status" value="1"/>
</dbReference>